<accession>A0A4Q7PID1</accession>
<name>A0A4Q7PID1_9FLAO</name>
<evidence type="ECO:0000313" key="3">
    <source>
        <dbReference type="Proteomes" id="UP000292262"/>
    </source>
</evidence>
<evidence type="ECO:0000256" key="1">
    <source>
        <dbReference type="SAM" id="SignalP"/>
    </source>
</evidence>
<evidence type="ECO:0000313" key="2">
    <source>
        <dbReference type="EMBL" id="RZT00337.1"/>
    </source>
</evidence>
<proteinExistence type="predicted"/>
<keyword evidence="1" id="KW-0732">Signal</keyword>
<protein>
    <recommendedName>
        <fullName evidence="4">Endosialidase-like protein</fullName>
    </recommendedName>
</protein>
<dbReference type="RefSeq" id="WP_130286117.1">
    <property type="nucleotide sequence ID" value="NZ_SGXE01000001.1"/>
</dbReference>
<dbReference type="OrthoDB" id="9808753at2"/>
<dbReference type="AlphaFoldDB" id="A0A4Q7PID1"/>
<reference evidence="2 3" key="1">
    <citation type="submission" date="2019-02" db="EMBL/GenBank/DDBJ databases">
        <title>Genomic Encyclopedia of Type Strains, Phase IV (KMG-IV): sequencing the most valuable type-strain genomes for metagenomic binning, comparative biology and taxonomic classification.</title>
        <authorList>
            <person name="Goeker M."/>
        </authorList>
    </citation>
    <scope>NUCLEOTIDE SEQUENCE [LARGE SCALE GENOMIC DNA]</scope>
    <source>
        <strain evidence="2 3">DSM 17196</strain>
    </source>
</reference>
<dbReference type="Proteomes" id="UP000292262">
    <property type="component" value="Unassembled WGS sequence"/>
</dbReference>
<feature type="chain" id="PRO_5020553810" description="Endosialidase-like protein" evidence="1">
    <location>
        <begin position="20"/>
        <end position="454"/>
    </location>
</feature>
<gene>
    <name evidence="2" type="ORF">EV197_1573</name>
</gene>
<dbReference type="EMBL" id="SGXE01000001">
    <property type="protein sequence ID" value="RZT00337.1"/>
    <property type="molecule type" value="Genomic_DNA"/>
</dbReference>
<feature type="signal peptide" evidence="1">
    <location>
        <begin position="1"/>
        <end position="19"/>
    </location>
</feature>
<organism evidence="2 3">
    <name type="scientific">Aquimarina brevivitae</name>
    <dbReference type="NCBI Taxonomy" id="323412"/>
    <lineage>
        <taxon>Bacteria</taxon>
        <taxon>Pseudomonadati</taxon>
        <taxon>Bacteroidota</taxon>
        <taxon>Flavobacteriia</taxon>
        <taxon>Flavobacteriales</taxon>
        <taxon>Flavobacteriaceae</taxon>
        <taxon>Aquimarina</taxon>
    </lineage>
</organism>
<keyword evidence="3" id="KW-1185">Reference proteome</keyword>
<comment type="caution">
    <text evidence="2">The sequence shown here is derived from an EMBL/GenBank/DDBJ whole genome shotgun (WGS) entry which is preliminary data.</text>
</comment>
<sequence length="454" mass="49519">MKNIIAIATFILLTRISFAQTETSTNEKIDLQSPTGVSLFQSTSSNGIWATGMITADRWGVFEDATSANERLTILPGGNVGIGTTNPPQRLTVQFTGESGIAAKAISNGSLGAANIVVDPATGFPGRFLFRENGQNKAWIDYLGGKINIRDSSNTPFFTVLTNNGNVGIGTTNPSEKLDVIGRIRASQSIDVTGITNPTSGVTMNLAYSASDFGLVRARDWNNNTWKPIHYQASYHNFATGNVGIGTSNPGRKLQIVDGAFNRMKTSIGTLQLNQGSREPALFVSRWLGSGSLYQSAILHTENSMGSYGLAFSMTGTHDDNNFSNYSTKMYLTQNGNLGIGTTTPDAKLAVNGTIHSKEVKVDLIGWPDYVFESDYHLPTLQEVEQHINEKGHLQNIPSAAEVEKEGVKLGEMNAKLLQKIEELTLYMIEQDKKMNQLKELVLDQQKEIKELKK</sequence>
<evidence type="ECO:0008006" key="4">
    <source>
        <dbReference type="Google" id="ProtNLM"/>
    </source>
</evidence>